<organism evidence="1 2">
    <name type="scientific">Smallanthus sonchifolius</name>
    <dbReference type="NCBI Taxonomy" id="185202"/>
    <lineage>
        <taxon>Eukaryota</taxon>
        <taxon>Viridiplantae</taxon>
        <taxon>Streptophyta</taxon>
        <taxon>Embryophyta</taxon>
        <taxon>Tracheophyta</taxon>
        <taxon>Spermatophyta</taxon>
        <taxon>Magnoliopsida</taxon>
        <taxon>eudicotyledons</taxon>
        <taxon>Gunneridae</taxon>
        <taxon>Pentapetalae</taxon>
        <taxon>asterids</taxon>
        <taxon>campanulids</taxon>
        <taxon>Asterales</taxon>
        <taxon>Asteraceae</taxon>
        <taxon>Asteroideae</taxon>
        <taxon>Heliantheae alliance</taxon>
        <taxon>Millerieae</taxon>
        <taxon>Smallanthus</taxon>
    </lineage>
</organism>
<accession>A0ACB9JE14</accession>
<sequence length="657" mass="72822">MPLSPPPPPLLRLITPLILLTTVTAHTCSPFTTATPPFPFSNTPGSGHPSFQIKCSPPPLPATISINNHHFSLLRYDPTSISLSLPTPTTTTTNCTATLSTQPIDFSNSPFKPTDSFCSRLSYIRPCHPPNLPNCTHCPWLCKITKNPLELIHSCGSNHPPQLPSEGCESDILGFLDSFLKFGIEVEWEEKDSYFSSCKSCKSSDGVCGFNSSHPKKPFLCFQSSTPQKPTNKKPNSHLAIMSLSLSVLFLCILLFILLTTYISRKRKKNPPLQDPAVVYLHRHRSASLLPPVFTFEELQSSTNNFDPVKKIGDGGFGSVYIGHLQENKVYAIKYLHKQNPTSNSFSTKSFCNEILILSSLNHPNLVKLHGYCSDPRGLLLVYEYVPNGTLSDHLHVYGKKCLSWQLRLDIALQISTAIEYLHFSVVPPIVHRDITSNNIFVDKDMRVRVGDFGLSRLLDPGCVWTGPQGTPGYLDPDYYRSFRLTEKSDIYSFGVVLLELVTGMRAVDVKRDKREMALADMAVGKIQMGLLAEVIDPRLATVDGGAVAAVAELSFRCVAADRDDRPDAKEMVGELRRIKGSGAAQWGQRLLLDGSSGGVSFSDGTSVEGLRIYKRSSNSYEMTKIEFHDKAHVSILYRKSRHVVTIIGMILTGNYR</sequence>
<reference evidence="1 2" key="2">
    <citation type="journal article" date="2022" name="Mol. Ecol. Resour.">
        <title>The genomes of chicory, endive, great burdock and yacon provide insights into Asteraceae paleo-polyploidization history and plant inulin production.</title>
        <authorList>
            <person name="Fan W."/>
            <person name="Wang S."/>
            <person name="Wang H."/>
            <person name="Wang A."/>
            <person name="Jiang F."/>
            <person name="Liu H."/>
            <person name="Zhao H."/>
            <person name="Xu D."/>
            <person name="Zhang Y."/>
        </authorList>
    </citation>
    <scope>NUCLEOTIDE SEQUENCE [LARGE SCALE GENOMIC DNA]</scope>
    <source>
        <strain evidence="2">cv. Yunnan</strain>
        <tissue evidence="1">Leaves</tissue>
    </source>
</reference>
<evidence type="ECO:0000313" key="1">
    <source>
        <dbReference type="EMBL" id="KAI3818173.1"/>
    </source>
</evidence>
<gene>
    <name evidence="1" type="ORF">L1987_11976</name>
</gene>
<protein>
    <submittedName>
        <fullName evidence="1">Uncharacterized protein</fullName>
    </submittedName>
</protein>
<name>A0ACB9JE14_9ASTR</name>
<dbReference type="EMBL" id="CM042021">
    <property type="protein sequence ID" value="KAI3818173.1"/>
    <property type="molecule type" value="Genomic_DNA"/>
</dbReference>
<reference evidence="2" key="1">
    <citation type="journal article" date="2022" name="Mol. Ecol. Resour.">
        <title>The genomes of chicory, endive, great burdock and yacon provide insights into Asteraceae palaeo-polyploidization history and plant inulin production.</title>
        <authorList>
            <person name="Fan W."/>
            <person name="Wang S."/>
            <person name="Wang H."/>
            <person name="Wang A."/>
            <person name="Jiang F."/>
            <person name="Liu H."/>
            <person name="Zhao H."/>
            <person name="Xu D."/>
            <person name="Zhang Y."/>
        </authorList>
    </citation>
    <scope>NUCLEOTIDE SEQUENCE [LARGE SCALE GENOMIC DNA]</scope>
    <source>
        <strain evidence="2">cv. Yunnan</strain>
    </source>
</reference>
<proteinExistence type="predicted"/>
<evidence type="ECO:0000313" key="2">
    <source>
        <dbReference type="Proteomes" id="UP001056120"/>
    </source>
</evidence>
<comment type="caution">
    <text evidence="1">The sequence shown here is derived from an EMBL/GenBank/DDBJ whole genome shotgun (WGS) entry which is preliminary data.</text>
</comment>
<dbReference type="Proteomes" id="UP001056120">
    <property type="component" value="Linkage Group LG04"/>
</dbReference>
<keyword evidence="2" id="KW-1185">Reference proteome</keyword>